<feature type="transmembrane region" description="Helical" evidence="1">
    <location>
        <begin position="320"/>
        <end position="339"/>
    </location>
</feature>
<gene>
    <name evidence="2" type="ORF">SAJA_05555</name>
</gene>
<comment type="caution">
    <text evidence="2">The sequence shown here is derived from an EMBL/GenBank/DDBJ whole genome shotgun (WGS) entry which is preliminary data.</text>
</comment>
<feature type="transmembrane region" description="Helical" evidence="1">
    <location>
        <begin position="359"/>
        <end position="379"/>
    </location>
</feature>
<evidence type="ECO:0008006" key="4">
    <source>
        <dbReference type="Google" id="ProtNLM"/>
    </source>
</evidence>
<evidence type="ECO:0000313" key="2">
    <source>
        <dbReference type="EMBL" id="ROO30140.1"/>
    </source>
</evidence>
<organism evidence="2 3">
    <name type="scientific">Salinisphaera japonica YTM-1</name>
    <dbReference type="NCBI Taxonomy" id="1209778"/>
    <lineage>
        <taxon>Bacteria</taxon>
        <taxon>Pseudomonadati</taxon>
        <taxon>Pseudomonadota</taxon>
        <taxon>Gammaproteobacteria</taxon>
        <taxon>Salinisphaerales</taxon>
        <taxon>Salinisphaeraceae</taxon>
        <taxon>Salinisphaera</taxon>
    </lineage>
</organism>
<keyword evidence="3" id="KW-1185">Reference proteome</keyword>
<dbReference type="InParanoid" id="A0A423PX08"/>
<feature type="transmembrane region" description="Helical" evidence="1">
    <location>
        <begin position="219"/>
        <end position="237"/>
    </location>
</feature>
<keyword evidence="1" id="KW-1133">Transmembrane helix</keyword>
<dbReference type="RefSeq" id="WP_123657645.1">
    <property type="nucleotide sequence ID" value="NZ_AYKG01000012.1"/>
</dbReference>
<name>A0A423PX08_9GAMM</name>
<feature type="transmembrane region" description="Helical" evidence="1">
    <location>
        <begin position="12"/>
        <end position="29"/>
    </location>
</feature>
<keyword evidence="1" id="KW-0812">Transmembrane</keyword>
<evidence type="ECO:0000256" key="1">
    <source>
        <dbReference type="SAM" id="Phobius"/>
    </source>
</evidence>
<evidence type="ECO:0000313" key="3">
    <source>
        <dbReference type="Proteomes" id="UP000285310"/>
    </source>
</evidence>
<dbReference type="EMBL" id="AYKG01000012">
    <property type="protein sequence ID" value="ROO30140.1"/>
    <property type="molecule type" value="Genomic_DNA"/>
</dbReference>
<dbReference type="OrthoDB" id="9786218at2"/>
<keyword evidence="1" id="KW-0472">Membrane</keyword>
<protein>
    <recommendedName>
        <fullName evidence="4">Glycosyltransferase RgtA/B/C/D-like domain-containing protein</fullName>
    </recommendedName>
</protein>
<accession>A0A423PX08</accession>
<feature type="transmembrane region" description="Helical" evidence="1">
    <location>
        <begin position="86"/>
        <end position="108"/>
    </location>
</feature>
<sequence>MPAGRGKSLIRPALVGLALACITTGFWRFCGFMRHGGITNDWPWLYRTGLEIWQYGLPARDTLSWTYPERAWTLYQWLFEAVAAPIYAGLGATASVFVLCLFGFVLYAAAPAWVLARRGVQPWLTLAVGSVVLVPVGLNFSLRPMLATLVLLAVQWVWLERWRAGRLRFAVAAVGLAIGYALWSNLHLGFTLGLASLALFALVDLCAPRGPALMRQLAARLVVWAGFAMIAVAATGLNPYGWRLYGYIWELSHKSAMNAHIRELMPPDPSQPAIQLAIGLAAALVVLCGLAAWRRVALPWIALLHVALFTAMTSQAIRMVVWAGLAYVWATAPLVQALIDSVRDPARTAARRVVSWRGLGGLTVLALVIAGPVSAWSWGAVRVADCGESAHAIQVLDDTLPADARWFSSERLGSCAALVAPGRRVFIDTRFDFYPESFVLAWFMAYQHRRDWQGVFQRWHIDHALLADTAPLVPVLDRAPNFNRRRIDDRMLLFSRR</sequence>
<feature type="transmembrane region" description="Helical" evidence="1">
    <location>
        <begin position="120"/>
        <end position="136"/>
    </location>
</feature>
<feature type="transmembrane region" description="Helical" evidence="1">
    <location>
        <begin position="166"/>
        <end position="183"/>
    </location>
</feature>
<dbReference type="AlphaFoldDB" id="A0A423PX08"/>
<dbReference type="Proteomes" id="UP000285310">
    <property type="component" value="Unassembled WGS sequence"/>
</dbReference>
<feature type="transmembrane region" description="Helical" evidence="1">
    <location>
        <begin position="189"/>
        <end position="207"/>
    </location>
</feature>
<proteinExistence type="predicted"/>
<feature type="transmembrane region" description="Helical" evidence="1">
    <location>
        <begin position="273"/>
        <end position="292"/>
    </location>
</feature>
<reference evidence="2 3" key="1">
    <citation type="submission" date="2013-10" db="EMBL/GenBank/DDBJ databases">
        <title>Salinisphaera japonica YTM-1 Genome Sequencing.</title>
        <authorList>
            <person name="Lai Q."/>
            <person name="Li C."/>
            <person name="Shao Z."/>
        </authorList>
    </citation>
    <scope>NUCLEOTIDE SEQUENCE [LARGE SCALE GENOMIC DNA]</scope>
    <source>
        <strain evidence="2 3">YTM-1</strain>
    </source>
</reference>